<accession>A0AAD7LVJ1</accession>
<comment type="caution">
    <text evidence="4">The sequence shown here is derived from an EMBL/GenBank/DDBJ whole genome shotgun (WGS) entry which is preliminary data.</text>
</comment>
<dbReference type="Pfam" id="PF00646">
    <property type="entry name" value="F-box"/>
    <property type="match status" value="1"/>
</dbReference>
<evidence type="ECO:0000256" key="1">
    <source>
        <dbReference type="ARBA" id="ARBA00022441"/>
    </source>
</evidence>
<keyword evidence="5" id="KW-1185">Reference proteome</keyword>
<organism evidence="4 5">
    <name type="scientific">Quillaja saponaria</name>
    <name type="common">Soap bark tree</name>
    <dbReference type="NCBI Taxonomy" id="32244"/>
    <lineage>
        <taxon>Eukaryota</taxon>
        <taxon>Viridiplantae</taxon>
        <taxon>Streptophyta</taxon>
        <taxon>Embryophyta</taxon>
        <taxon>Tracheophyta</taxon>
        <taxon>Spermatophyta</taxon>
        <taxon>Magnoliopsida</taxon>
        <taxon>eudicotyledons</taxon>
        <taxon>Gunneridae</taxon>
        <taxon>Pentapetalae</taxon>
        <taxon>rosids</taxon>
        <taxon>fabids</taxon>
        <taxon>Fabales</taxon>
        <taxon>Quillajaceae</taxon>
        <taxon>Quillaja</taxon>
    </lineage>
</organism>
<dbReference type="PANTHER" id="PTHR46344">
    <property type="entry name" value="OS02G0202900 PROTEIN"/>
    <property type="match status" value="1"/>
</dbReference>
<name>A0AAD7LVJ1_QUISA</name>
<dbReference type="PROSITE" id="PS50181">
    <property type="entry name" value="FBOX"/>
    <property type="match status" value="1"/>
</dbReference>
<dbReference type="KEGG" id="qsa:O6P43_014680"/>
<gene>
    <name evidence="4" type="ORF">O6P43_014680</name>
</gene>
<dbReference type="Gene3D" id="1.20.1280.50">
    <property type="match status" value="1"/>
</dbReference>
<dbReference type="SUPFAM" id="SSF117281">
    <property type="entry name" value="Kelch motif"/>
    <property type="match status" value="1"/>
</dbReference>
<evidence type="ECO:0000256" key="2">
    <source>
        <dbReference type="ARBA" id="ARBA00022737"/>
    </source>
</evidence>
<keyword evidence="1" id="KW-0880">Kelch repeat</keyword>
<evidence type="ECO:0000259" key="3">
    <source>
        <dbReference type="PROSITE" id="PS50181"/>
    </source>
</evidence>
<keyword evidence="2" id="KW-0677">Repeat</keyword>
<dbReference type="InterPro" id="IPR001810">
    <property type="entry name" value="F-box_dom"/>
</dbReference>
<dbReference type="SMART" id="SM00612">
    <property type="entry name" value="Kelch"/>
    <property type="match status" value="3"/>
</dbReference>
<dbReference type="PANTHER" id="PTHR46344:SF16">
    <property type="entry name" value="KELCH MOTIF FAMILY PROTEIN, EXPRESSED"/>
    <property type="match status" value="1"/>
</dbReference>
<sequence>MSERDNGNSRHFSWLMKSCFPNPHDNSTIATTISANKPISQNQNHRESIGTTISSLPDDIVLECLSRVPPSSLSSLSLVCRRWARLTNSPDFSDLRRRLSLLQHSVFAFTAIGSALYTATLDGGVWKVSVFLDNFHSFLTHARLCSIGPRIYIVGRHAMVRYDTWATNVTPRSAMIYPRKKFAAAVVSDRIYVAGGGSKTTAVEEYEPDSDTWRVVSHAPRRRYGCFGASVDGVFYIIGGLKIGASEGNDVSLAANGTETHAVYASSMDLFDAEAGAWLRSRSVPGGGCVVAACAAAGHVYVLASHAVELSFWSFDARRKSSNQGGGGVFGEWCRIKSPPLPAQVTVDSRVRFSCVGMDEKVVLVQVTGTIDDLLMRTGRSIRGLRQGLVLVYNSVTGEWSREADLPEVFRRAACVSVEY</sequence>
<reference evidence="4" key="1">
    <citation type="journal article" date="2023" name="Science">
        <title>Elucidation of the pathway for biosynthesis of saponin adjuvants from the soapbark tree.</title>
        <authorList>
            <person name="Reed J."/>
            <person name="Orme A."/>
            <person name="El-Demerdash A."/>
            <person name="Owen C."/>
            <person name="Martin L.B.B."/>
            <person name="Misra R.C."/>
            <person name="Kikuchi S."/>
            <person name="Rejzek M."/>
            <person name="Martin A.C."/>
            <person name="Harkess A."/>
            <person name="Leebens-Mack J."/>
            <person name="Louveau T."/>
            <person name="Stephenson M.J."/>
            <person name="Osbourn A."/>
        </authorList>
    </citation>
    <scope>NUCLEOTIDE SEQUENCE</scope>
    <source>
        <strain evidence="4">S10</strain>
    </source>
</reference>
<protein>
    <submittedName>
        <fullName evidence="4">F-box/kelch-repeat protein</fullName>
    </submittedName>
</protein>
<dbReference type="InterPro" id="IPR036047">
    <property type="entry name" value="F-box-like_dom_sf"/>
</dbReference>
<dbReference type="EMBL" id="JARAOO010000006">
    <property type="protein sequence ID" value="KAJ7964953.1"/>
    <property type="molecule type" value="Genomic_DNA"/>
</dbReference>
<dbReference type="InterPro" id="IPR015915">
    <property type="entry name" value="Kelch-typ_b-propeller"/>
</dbReference>
<evidence type="ECO:0000313" key="5">
    <source>
        <dbReference type="Proteomes" id="UP001163823"/>
    </source>
</evidence>
<evidence type="ECO:0000313" key="4">
    <source>
        <dbReference type="EMBL" id="KAJ7964953.1"/>
    </source>
</evidence>
<dbReference type="SMART" id="SM00256">
    <property type="entry name" value="FBOX"/>
    <property type="match status" value="1"/>
</dbReference>
<dbReference type="Pfam" id="PF01344">
    <property type="entry name" value="Kelch_1"/>
    <property type="match status" value="1"/>
</dbReference>
<dbReference type="Proteomes" id="UP001163823">
    <property type="component" value="Chromosome 6"/>
</dbReference>
<feature type="domain" description="F-box" evidence="3">
    <location>
        <begin position="50"/>
        <end position="99"/>
    </location>
</feature>
<dbReference type="Gene3D" id="2.120.10.80">
    <property type="entry name" value="Kelch-type beta propeller"/>
    <property type="match status" value="1"/>
</dbReference>
<dbReference type="InterPro" id="IPR006652">
    <property type="entry name" value="Kelch_1"/>
</dbReference>
<dbReference type="SUPFAM" id="SSF81383">
    <property type="entry name" value="F-box domain"/>
    <property type="match status" value="1"/>
</dbReference>
<dbReference type="AlphaFoldDB" id="A0AAD7LVJ1"/>
<proteinExistence type="predicted"/>